<comment type="caution">
    <text evidence="1">The sequence shown here is derived from an EMBL/GenBank/DDBJ whole genome shotgun (WGS) entry which is preliminary data.</text>
</comment>
<gene>
    <name evidence="1" type="ORF">EVAR_103156_1</name>
</gene>
<organism evidence="1 2">
    <name type="scientific">Eumeta variegata</name>
    <name type="common">Bagworm moth</name>
    <name type="synonym">Eumeta japonica</name>
    <dbReference type="NCBI Taxonomy" id="151549"/>
    <lineage>
        <taxon>Eukaryota</taxon>
        <taxon>Metazoa</taxon>
        <taxon>Ecdysozoa</taxon>
        <taxon>Arthropoda</taxon>
        <taxon>Hexapoda</taxon>
        <taxon>Insecta</taxon>
        <taxon>Pterygota</taxon>
        <taxon>Neoptera</taxon>
        <taxon>Endopterygota</taxon>
        <taxon>Lepidoptera</taxon>
        <taxon>Glossata</taxon>
        <taxon>Ditrysia</taxon>
        <taxon>Tineoidea</taxon>
        <taxon>Psychidae</taxon>
        <taxon>Oiketicinae</taxon>
        <taxon>Eumeta</taxon>
    </lineage>
</organism>
<evidence type="ECO:0000313" key="1">
    <source>
        <dbReference type="EMBL" id="GBP73930.1"/>
    </source>
</evidence>
<dbReference type="Proteomes" id="UP000299102">
    <property type="component" value="Unassembled WGS sequence"/>
</dbReference>
<accession>A0A4C1YFV4</accession>
<proteinExistence type="predicted"/>
<dbReference type="EMBL" id="BGZK01001192">
    <property type="protein sequence ID" value="GBP73930.1"/>
    <property type="molecule type" value="Genomic_DNA"/>
</dbReference>
<evidence type="ECO:0000313" key="2">
    <source>
        <dbReference type="Proteomes" id="UP000299102"/>
    </source>
</evidence>
<keyword evidence="2" id="KW-1185">Reference proteome</keyword>
<protein>
    <submittedName>
        <fullName evidence="1">Uncharacterized protein</fullName>
    </submittedName>
</protein>
<name>A0A4C1YFV4_EUMVA</name>
<reference evidence="1 2" key="1">
    <citation type="journal article" date="2019" name="Commun. Biol.">
        <title>The bagworm genome reveals a unique fibroin gene that provides high tensile strength.</title>
        <authorList>
            <person name="Kono N."/>
            <person name="Nakamura H."/>
            <person name="Ohtoshi R."/>
            <person name="Tomita M."/>
            <person name="Numata K."/>
            <person name="Arakawa K."/>
        </authorList>
    </citation>
    <scope>NUCLEOTIDE SEQUENCE [LARGE SCALE GENOMIC DNA]</scope>
</reference>
<sequence length="159" mass="17387">MVENLCLCRQSANRTPENGARVLHCPAPMAMSVSFFIVRTKLKRCAGPFNLFEPVHGLSPLGVLRHGECAQRMARRRACRAAARLAPLAAHAAAARAPARPALPAPARTHTTHHYTPTPANKTRLSLVLYALGGGSKLVILNRVLKLHTMRPVHPRLKF</sequence>
<dbReference type="AlphaFoldDB" id="A0A4C1YFV4"/>